<dbReference type="EMBL" id="CAJVRM010000044">
    <property type="protein sequence ID" value="CAG8972373.1"/>
    <property type="molecule type" value="Genomic_DNA"/>
</dbReference>
<keyword evidence="3" id="KW-1185">Reference proteome</keyword>
<feature type="compositionally biased region" description="Basic and acidic residues" evidence="1">
    <location>
        <begin position="150"/>
        <end position="159"/>
    </location>
</feature>
<feature type="region of interest" description="Disordered" evidence="1">
    <location>
        <begin position="1"/>
        <end position="70"/>
    </location>
</feature>
<sequence>MSSSSLSVPDPNLDTVSPKRKRSPANPPTPPLSSSPRFRVSTPTKIDEPEESSESRGGSPRTKVSNQFQSLQIADGAVSKLNLEGKETNQFGSKFHIAGDDEMGMRKRSKTEIPETPDMRTAKATTQSNLEIRPFILSDGLTPQLVIPDSEAKERRTEMDPVIFKSGSPLGKLKGAGLKRAYPSINRLSDSKSRSRKSGRAGTPPLQASKADNLDPEELPTIVDPERAALTWHDDEITGHDPSDPEDDGEGINGIGFKPTVQEAHARAQKRKAQMAEYKTREAKEARARRNERRRGSERTEREEAKERARRVRFLEAEKNGVVLFS</sequence>
<evidence type="ECO:0000256" key="1">
    <source>
        <dbReference type="SAM" id="MobiDB-lite"/>
    </source>
</evidence>
<feature type="region of interest" description="Disordered" evidence="1">
    <location>
        <begin position="150"/>
        <end position="309"/>
    </location>
</feature>
<comment type="caution">
    <text evidence="2">The sequence shown here is derived from an EMBL/GenBank/DDBJ whole genome shotgun (WGS) entry which is preliminary data.</text>
</comment>
<protein>
    <submittedName>
        <fullName evidence="2">Uncharacterized protein</fullName>
    </submittedName>
</protein>
<dbReference type="Proteomes" id="UP000701801">
    <property type="component" value="Unassembled WGS sequence"/>
</dbReference>
<feature type="compositionally biased region" description="Basic and acidic residues" evidence="1">
    <location>
        <begin position="278"/>
        <end position="309"/>
    </location>
</feature>
<organism evidence="2 3">
    <name type="scientific">Hymenoscyphus albidus</name>
    <dbReference type="NCBI Taxonomy" id="595503"/>
    <lineage>
        <taxon>Eukaryota</taxon>
        <taxon>Fungi</taxon>
        <taxon>Dikarya</taxon>
        <taxon>Ascomycota</taxon>
        <taxon>Pezizomycotina</taxon>
        <taxon>Leotiomycetes</taxon>
        <taxon>Helotiales</taxon>
        <taxon>Helotiaceae</taxon>
        <taxon>Hymenoscyphus</taxon>
    </lineage>
</organism>
<evidence type="ECO:0000313" key="2">
    <source>
        <dbReference type="EMBL" id="CAG8972373.1"/>
    </source>
</evidence>
<feature type="compositionally biased region" description="Polar residues" evidence="1">
    <location>
        <begin position="34"/>
        <end position="44"/>
    </location>
</feature>
<proteinExistence type="predicted"/>
<gene>
    <name evidence="2" type="ORF">HYALB_00007126</name>
</gene>
<feature type="compositionally biased region" description="Basic and acidic residues" evidence="1">
    <location>
        <begin position="97"/>
        <end position="121"/>
    </location>
</feature>
<reference evidence="2" key="1">
    <citation type="submission" date="2021-07" db="EMBL/GenBank/DDBJ databases">
        <authorList>
            <person name="Durling M."/>
        </authorList>
    </citation>
    <scope>NUCLEOTIDE SEQUENCE</scope>
</reference>
<feature type="compositionally biased region" description="Basic and acidic residues" evidence="1">
    <location>
        <begin position="224"/>
        <end position="243"/>
    </location>
</feature>
<name>A0A9N9PRF6_9HELO</name>
<feature type="region of interest" description="Disordered" evidence="1">
    <location>
        <begin position="84"/>
        <end position="127"/>
    </location>
</feature>
<dbReference type="OrthoDB" id="5391950at2759"/>
<evidence type="ECO:0000313" key="3">
    <source>
        <dbReference type="Proteomes" id="UP000701801"/>
    </source>
</evidence>
<dbReference type="AlphaFoldDB" id="A0A9N9PRF6"/>
<accession>A0A9N9PRF6</accession>